<evidence type="ECO:0000313" key="1">
    <source>
        <dbReference type="EMBL" id="CAH0372837.1"/>
    </source>
</evidence>
<sequence>MLRSAETRSLCASWFAPRRPWCVAGPGPPADCPCGALDLCGVAAHVPEAVHGRSFVEAVHAPTGARVAIDALHALRGWAALSASRDAAGAFARCERSP</sequence>
<evidence type="ECO:0000313" key="2">
    <source>
        <dbReference type="Proteomes" id="UP000789595"/>
    </source>
</evidence>
<comment type="caution">
    <text evidence="1">The sequence shown here is derived from an EMBL/GenBank/DDBJ whole genome shotgun (WGS) entry which is preliminary data.</text>
</comment>
<reference evidence="1" key="1">
    <citation type="submission" date="2021-11" db="EMBL/GenBank/DDBJ databases">
        <authorList>
            <consortium name="Genoscope - CEA"/>
            <person name="William W."/>
        </authorList>
    </citation>
    <scope>NUCLEOTIDE SEQUENCE</scope>
</reference>
<dbReference type="EMBL" id="CAKKNE010000003">
    <property type="protein sequence ID" value="CAH0372837.1"/>
    <property type="molecule type" value="Genomic_DNA"/>
</dbReference>
<keyword evidence="2" id="KW-1185">Reference proteome</keyword>
<feature type="non-terminal residue" evidence="1">
    <location>
        <position position="98"/>
    </location>
</feature>
<dbReference type="AlphaFoldDB" id="A0A8J2SSH2"/>
<proteinExistence type="predicted"/>
<accession>A0A8J2SSH2</accession>
<dbReference type="Proteomes" id="UP000789595">
    <property type="component" value="Unassembled WGS sequence"/>
</dbReference>
<gene>
    <name evidence="1" type="ORF">PECAL_3P28910</name>
</gene>
<protein>
    <submittedName>
        <fullName evidence="1">Uncharacterized protein</fullName>
    </submittedName>
</protein>
<name>A0A8J2SSH2_9STRA</name>
<organism evidence="1 2">
    <name type="scientific">Pelagomonas calceolata</name>
    <dbReference type="NCBI Taxonomy" id="35677"/>
    <lineage>
        <taxon>Eukaryota</taxon>
        <taxon>Sar</taxon>
        <taxon>Stramenopiles</taxon>
        <taxon>Ochrophyta</taxon>
        <taxon>Pelagophyceae</taxon>
        <taxon>Pelagomonadales</taxon>
        <taxon>Pelagomonadaceae</taxon>
        <taxon>Pelagomonas</taxon>
    </lineage>
</organism>